<accession>A0A8H3CK79</accession>
<dbReference type="InterPro" id="IPR050414">
    <property type="entry name" value="Fungal_M35_metalloproteases"/>
</dbReference>
<keyword evidence="6" id="KW-0862">Zinc</keyword>
<evidence type="ECO:0000259" key="9">
    <source>
        <dbReference type="SMART" id="SM01351"/>
    </source>
</evidence>
<feature type="chain" id="PRO_5034441117" description="Lysine-specific metallo-endopeptidase domain-containing protein" evidence="8">
    <location>
        <begin position="19"/>
        <end position="351"/>
    </location>
</feature>
<name>A0A8H3CK79_9AGAM</name>
<keyword evidence="8" id="KW-0732">Signal</keyword>
<keyword evidence="5" id="KW-0378">Hydrolase</keyword>
<feature type="signal peptide" evidence="8">
    <location>
        <begin position="1"/>
        <end position="18"/>
    </location>
</feature>
<dbReference type="GO" id="GO:0004222">
    <property type="term" value="F:metalloendopeptidase activity"/>
    <property type="evidence" value="ECO:0007669"/>
    <property type="project" value="InterPro"/>
</dbReference>
<dbReference type="GO" id="GO:0046872">
    <property type="term" value="F:metal ion binding"/>
    <property type="evidence" value="ECO:0007669"/>
    <property type="project" value="UniProtKB-KW"/>
</dbReference>
<protein>
    <recommendedName>
        <fullName evidence="9">Lysine-specific metallo-endopeptidase domain-containing protein</fullName>
    </recommendedName>
</protein>
<evidence type="ECO:0000256" key="5">
    <source>
        <dbReference type="ARBA" id="ARBA00022801"/>
    </source>
</evidence>
<comment type="similarity">
    <text evidence="2">Belongs to the peptidase M35 family.</text>
</comment>
<evidence type="ECO:0000256" key="7">
    <source>
        <dbReference type="ARBA" id="ARBA00023049"/>
    </source>
</evidence>
<feature type="domain" description="Lysine-specific metallo-endopeptidase" evidence="9">
    <location>
        <begin position="215"/>
        <end position="345"/>
    </location>
</feature>
<keyword evidence="4" id="KW-0479">Metal-binding</keyword>
<dbReference type="AlphaFoldDB" id="A0A8H3CK79"/>
<dbReference type="InterPro" id="IPR029463">
    <property type="entry name" value="Lys_MEP"/>
</dbReference>
<comment type="caution">
    <text evidence="10">The sequence shown here is derived from an EMBL/GenBank/DDBJ whole genome shotgun (WGS) entry which is preliminary data.</text>
</comment>
<dbReference type="Proteomes" id="UP000663853">
    <property type="component" value="Unassembled WGS sequence"/>
</dbReference>
<dbReference type="EMBL" id="CAJMXA010002937">
    <property type="protein sequence ID" value="CAE6489197.1"/>
    <property type="molecule type" value="Genomic_DNA"/>
</dbReference>
<evidence type="ECO:0000313" key="11">
    <source>
        <dbReference type="Proteomes" id="UP000663853"/>
    </source>
</evidence>
<proteinExistence type="inferred from homology"/>
<dbReference type="Pfam" id="PF14521">
    <property type="entry name" value="Aspzincin_M35"/>
    <property type="match status" value="1"/>
</dbReference>
<dbReference type="SMART" id="SM01351">
    <property type="entry name" value="Aspzincin_M35"/>
    <property type="match status" value="1"/>
</dbReference>
<dbReference type="SUPFAM" id="SSF55486">
    <property type="entry name" value="Metalloproteases ('zincins'), catalytic domain"/>
    <property type="match status" value="1"/>
</dbReference>
<keyword evidence="7" id="KW-0482">Metalloprotease</keyword>
<dbReference type="PANTHER" id="PTHR37016">
    <property type="match status" value="1"/>
</dbReference>
<evidence type="ECO:0000313" key="10">
    <source>
        <dbReference type="EMBL" id="CAE6489197.1"/>
    </source>
</evidence>
<dbReference type="PANTHER" id="PTHR37016:SF3">
    <property type="entry name" value="NEUTRAL PROTEASE 2-RELATED"/>
    <property type="match status" value="1"/>
</dbReference>
<evidence type="ECO:0000256" key="3">
    <source>
        <dbReference type="ARBA" id="ARBA00022670"/>
    </source>
</evidence>
<organism evidence="10 11">
    <name type="scientific">Rhizoctonia solani</name>
    <dbReference type="NCBI Taxonomy" id="456999"/>
    <lineage>
        <taxon>Eukaryota</taxon>
        <taxon>Fungi</taxon>
        <taxon>Dikarya</taxon>
        <taxon>Basidiomycota</taxon>
        <taxon>Agaricomycotina</taxon>
        <taxon>Agaricomycetes</taxon>
        <taxon>Cantharellales</taxon>
        <taxon>Ceratobasidiaceae</taxon>
        <taxon>Rhizoctonia</taxon>
    </lineage>
</organism>
<evidence type="ECO:0000256" key="8">
    <source>
        <dbReference type="SAM" id="SignalP"/>
    </source>
</evidence>
<evidence type="ECO:0000256" key="6">
    <source>
        <dbReference type="ARBA" id="ARBA00022833"/>
    </source>
</evidence>
<gene>
    <name evidence="10" type="ORF">RDB_LOCUS99146</name>
</gene>
<sequence>MLILLVALLTTLCESAFATPSLLLSIFVPTTVANISDLFVTATITNTGTSSLKLLNHPQTVLSHLQTRMFEINRGNSTPEFTGMIVHYSPEYVIQKNNSVDFTFLAPGQKSEHTHALAGVYNFTGSGPGEYQIQAFNRFHHVDNSGNVAPFKAETQPARFEITGGLARSQETGLKHFGYLSGSTQLLQSTCTNDQQNMITQAATYADQYISSALTYLQSVRGDTPRYGAWFGAYDPQRVATVQSHYSNSVGRAMLSSYDCMPDSCQDGTVAYVWRQQPGVVHFCNWFWTRPPYGSNSKAGTIIHELTHFTGTEDYVYGEAGSLQLAMTSPDMAVMNADNHMYFAENHPALQ</sequence>
<dbReference type="GO" id="GO:0006508">
    <property type="term" value="P:proteolysis"/>
    <property type="evidence" value="ECO:0007669"/>
    <property type="project" value="UniProtKB-KW"/>
</dbReference>
<evidence type="ECO:0000256" key="4">
    <source>
        <dbReference type="ARBA" id="ARBA00022723"/>
    </source>
</evidence>
<reference evidence="10" key="1">
    <citation type="submission" date="2021-01" db="EMBL/GenBank/DDBJ databases">
        <authorList>
            <person name="Kaushik A."/>
        </authorList>
    </citation>
    <scope>NUCLEOTIDE SEQUENCE</scope>
    <source>
        <strain evidence="10">AG6-10EEA</strain>
    </source>
</reference>
<evidence type="ECO:0000256" key="2">
    <source>
        <dbReference type="ARBA" id="ARBA00010279"/>
    </source>
</evidence>
<evidence type="ECO:0000256" key="1">
    <source>
        <dbReference type="ARBA" id="ARBA00001947"/>
    </source>
</evidence>
<dbReference type="Gene3D" id="3.40.390.10">
    <property type="entry name" value="Collagenase (Catalytic Domain)"/>
    <property type="match status" value="1"/>
</dbReference>
<comment type="cofactor">
    <cofactor evidence="1">
        <name>Zn(2+)</name>
        <dbReference type="ChEBI" id="CHEBI:29105"/>
    </cofactor>
</comment>
<dbReference type="InterPro" id="IPR024079">
    <property type="entry name" value="MetalloPept_cat_dom_sf"/>
</dbReference>
<dbReference type="Gene3D" id="2.60.40.2970">
    <property type="match status" value="1"/>
</dbReference>
<keyword evidence="3" id="KW-0645">Protease</keyword>